<proteinExistence type="predicted"/>
<dbReference type="AlphaFoldDB" id="A0A8E2F4T0"/>
<dbReference type="Proteomes" id="UP000250140">
    <property type="component" value="Unassembled WGS sequence"/>
</dbReference>
<accession>A0A8E2F4T0</accession>
<evidence type="ECO:0000256" key="1">
    <source>
        <dbReference type="SAM" id="MobiDB-lite"/>
    </source>
</evidence>
<evidence type="ECO:0000313" key="2">
    <source>
        <dbReference type="EMBL" id="OCL10557.1"/>
    </source>
</evidence>
<sequence length="222" mass="24114">MLPDCPGAPESVGGNSEVGTVVDNASGAESKALRSPLPRGVMEWVWADREGFNPPSPSPSLGDPLVRGPPGGLPQTSSGGMAVEWLGPLVLRSDVVRMNSSERMALAVRLQLFQRLYAQRERDGSLAQAEELANFGLEVLNLSGLRTRVDREGFRALDWFGQGPRLNSTALDGNDRLFSEALYSMFYLNDAGQNRWSRAGLILMQMSILCDFVGWNNRGSGS</sequence>
<organism evidence="2 3">
    <name type="scientific">Glonium stellatum</name>
    <dbReference type="NCBI Taxonomy" id="574774"/>
    <lineage>
        <taxon>Eukaryota</taxon>
        <taxon>Fungi</taxon>
        <taxon>Dikarya</taxon>
        <taxon>Ascomycota</taxon>
        <taxon>Pezizomycotina</taxon>
        <taxon>Dothideomycetes</taxon>
        <taxon>Pleosporomycetidae</taxon>
        <taxon>Gloniales</taxon>
        <taxon>Gloniaceae</taxon>
        <taxon>Glonium</taxon>
    </lineage>
</organism>
<gene>
    <name evidence="2" type="ORF">AOQ84DRAFT_213703</name>
</gene>
<evidence type="ECO:0000313" key="3">
    <source>
        <dbReference type="Proteomes" id="UP000250140"/>
    </source>
</evidence>
<reference evidence="2 3" key="1">
    <citation type="journal article" date="2016" name="Nat. Commun.">
        <title>Ectomycorrhizal ecology is imprinted in the genome of the dominant symbiotic fungus Cenococcum geophilum.</title>
        <authorList>
            <consortium name="DOE Joint Genome Institute"/>
            <person name="Peter M."/>
            <person name="Kohler A."/>
            <person name="Ohm R.A."/>
            <person name="Kuo A."/>
            <person name="Krutzmann J."/>
            <person name="Morin E."/>
            <person name="Arend M."/>
            <person name="Barry K.W."/>
            <person name="Binder M."/>
            <person name="Choi C."/>
            <person name="Clum A."/>
            <person name="Copeland A."/>
            <person name="Grisel N."/>
            <person name="Haridas S."/>
            <person name="Kipfer T."/>
            <person name="LaButti K."/>
            <person name="Lindquist E."/>
            <person name="Lipzen A."/>
            <person name="Maire R."/>
            <person name="Meier B."/>
            <person name="Mihaltcheva S."/>
            <person name="Molinier V."/>
            <person name="Murat C."/>
            <person name="Poggeler S."/>
            <person name="Quandt C.A."/>
            <person name="Sperisen C."/>
            <person name="Tritt A."/>
            <person name="Tisserant E."/>
            <person name="Crous P.W."/>
            <person name="Henrissat B."/>
            <person name="Nehls U."/>
            <person name="Egli S."/>
            <person name="Spatafora J.W."/>
            <person name="Grigoriev I.V."/>
            <person name="Martin F.M."/>
        </authorList>
    </citation>
    <scope>NUCLEOTIDE SEQUENCE [LARGE SCALE GENOMIC DNA]</scope>
    <source>
        <strain evidence="2 3">CBS 207.34</strain>
    </source>
</reference>
<keyword evidence="3" id="KW-1185">Reference proteome</keyword>
<feature type="region of interest" description="Disordered" evidence="1">
    <location>
        <begin position="1"/>
        <end position="21"/>
    </location>
</feature>
<name>A0A8E2F4T0_9PEZI</name>
<protein>
    <submittedName>
        <fullName evidence="2">Uncharacterized protein</fullName>
    </submittedName>
</protein>
<dbReference type="EMBL" id="KV749221">
    <property type="protein sequence ID" value="OCL10557.1"/>
    <property type="molecule type" value="Genomic_DNA"/>
</dbReference>
<feature type="region of interest" description="Disordered" evidence="1">
    <location>
        <begin position="53"/>
        <end position="74"/>
    </location>
</feature>